<gene>
    <name evidence="2" type="ORF">FHB240107_LOCUS15529</name>
</gene>
<dbReference type="AlphaFoldDB" id="A0ABC9HJE3"/>
<organism evidence="2 3">
    <name type="scientific">Fasciola hepatica</name>
    <name type="common">Liver fluke</name>
    <dbReference type="NCBI Taxonomy" id="6192"/>
    <lineage>
        <taxon>Eukaryota</taxon>
        <taxon>Metazoa</taxon>
        <taxon>Spiralia</taxon>
        <taxon>Lophotrochozoa</taxon>
        <taxon>Platyhelminthes</taxon>
        <taxon>Trematoda</taxon>
        <taxon>Digenea</taxon>
        <taxon>Plagiorchiida</taxon>
        <taxon>Echinostomata</taxon>
        <taxon>Echinostomatoidea</taxon>
        <taxon>Fasciolidae</taxon>
        <taxon>Fasciola</taxon>
    </lineage>
</organism>
<keyword evidence="3" id="KW-1185">Reference proteome</keyword>
<dbReference type="EMBL" id="CANUEZ050000265">
    <property type="protein sequence ID" value="CAM0512794.1"/>
    <property type="molecule type" value="Genomic_DNA"/>
</dbReference>
<reference evidence="2 3" key="1">
    <citation type="submission" date="2024-08" db="EMBL/GenBank/DDBJ databases">
        <authorList>
            <person name="Paterson S."/>
        </authorList>
    </citation>
    <scope>NUCLEOTIDE SEQUENCE [LARGE SCALE GENOMIC DNA]</scope>
</reference>
<feature type="compositionally biased region" description="Acidic residues" evidence="1">
    <location>
        <begin position="83"/>
        <end position="96"/>
    </location>
</feature>
<evidence type="ECO:0000256" key="1">
    <source>
        <dbReference type="SAM" id="MobiDB-lite"/>
    </source>
</evidence>
<protein>
    <submittedName>
        <fullName evidence="2">Uncharacterized protein</fullName>
    </submittedName>
</protein>
<evidence type="ECO:0000313" key="3">
    <source>
        <dbReference type="Proteomes" id="UP001189180"/>
    </source>
</evidence>
<evidence type="ECO:0000313" key="2">
    <source>
        <dbReference type="EMBL" id="CAM0512794.1"/>
    </source>
</evidence>
<feature type="compositionally biased region" description="Acidic residues" evidence="1">
    <location>
        <begin position="111"/>
        <end position="158"/>
    </location>
</feature>
<feature type="compositionally biased region" description="Basic and acidic residues" evidence="1">
    <location>
        <begin position="97"/>
        <end position="110"/>
    </location>
</feature>
<feature type="region of interest" description="Disordered" evidence="1">
    <location>
        <begin position="67"/>
        <end position="158"/>
    </location>
</feature>
<proteinExistence type="predicted"/>
<accession>A0ABC9HJE3</accession>
<dbReference type="Proteomes" id="UP001189180">
    <property type="component" value="Unassembled WGS sequence"/>
</dbReference>
<sequence>MIDQCALAQSDSVLHVLNIMDIFHCPTVDTFTPVHFGKLLPFSTSNILLKITDNLVCTIVAADENNLAANDPDVDDGAHANLDETDDIDDEADVNDEDKHDADGYRYDHDDDHEDGDQDNDDDSSDYHEDDPDVDGAGDNDEHDGDFDDGEKDEYDDY</sequence>
<name>A0ABC9HJE3_FASHE</name>
<comment type="caution">
    <text evidence="2">The sequence shown here is derived from an EMBL/GenBank/DDBJ whole genome shotgun (WGS) entry which is preliminary data.</text>
</comment>